<name>A0A318EKZ5_9FIRM</name>
<gene>
    <name evidence="1" type="ORF">C8E03_1193</name>
</gene>
<evidence type="ECO:0000313" key="1">
    <source>
        <dbReference type="EMBL" id="PXV85079.1"/>
    </source>
</evidence>
<proteinExistence type="predicted"/>
<comment type="caution">
    <text evidence="1">The sequence shown here is derived from an EMBL/GenBank/DDBJ whole genome shotgun (WGS) entry which is preliminary data.</text>
</comment>
<evidence type="ECO:0000313" key="2">
    <source>
        <dbReference type="Proteomes" id="UP000247523"/>
    </source>
</evidence>
<dbReference type="AlphaFoldDB" id="A0A318EKZ5"/>
<sequence length="125" mass="13788">MFKLILNEVEKEYDILTNANDSSFTVICGTLDEALSVKDLLTVNALKLVKYKQGEGVYSIVENKEYANKYLVEEISDKCQVTYYLINHVENTLDSIITRLAAMEVANSVTSEAVVELASALGGGE</sequence>
<reference evidence="1 2" key="1">
    <citation type="submission" date="2018-05" db="EMBL/GenBank/DDBJ databases">
        <title>Genomic Encyclopedia of Type Strains, Phase IV (KMG-IV): sequencing the most valuable type-strain genomes for metagenomic binning, comparative biology and taxonomic classification.</title>
        <authorList>
            <person name="Goeker M."/>
        </authorList>
    </citation>
    <scope>NUCLEOTIDE SEQUENCE [LARGE SCALE GENOMIC DNA]</scope>
    <source>
        <strain evidence="1 2">DSM 28816</strain>
    </source>
</reference>
<accession>A0A318EKZ5</accession>
<protein>
    <submittedName>
        <fullName evidence="1">Uncharacterized protein</fullName>
    </submittedName>
</protein>
<dbReference type="Proteomes" id="UP000247523">
    <property type="component" value="Unassembled WGS sequence"/>
</dbReference>
<dbReference type="EMBL" id="QICS01000019">
    <property type="protein sequence ID" value="PXV85079.1"/>
    <property type="molecule type" value="Genomic_DNA"/>
</dbReference>
<organism evidence="1 2">
    <name type="scientific">Lachnotalea glycerini</name>
    <dbReference type="NCBI Taxonomy" id="1763509"/>
    <lineage>
        <taxon>Bacteria</taxon>
        <taxon>Bacillati</taxon>
        <taxon>Bacillota</taxon>
        <taxon>Clostridia</taxon>
        <taxon>Lachnospirales</taxon>
        <taxon>Lachnospiraceae</taxon>
        <taxon>Lachnotalea</taxon>
    </lineage>
</organism>
<dbReference type="RefSeq" id="WP_110291959.1">
    <property type="nucleotide sequence ID" value="NZ_QICS01000019.1"/>
</dbReference>